<dbReference type="HAMAP" id="MF_00724">
    <property type="entry name" value="FliE"/>
    <property type="match status" value="1"/>
</dbReference>
<dbReference type="PANTHER" id="PTHR34653">
    <property type="match status" value="1"/>
</dbReference>
<keyword evidence="8" id="KW-1185">Reference proteome</keyword>
<comment type="subcellular location">
    <subcellularLocation>
        <location evidence="1 5">Bacterial flagellum basal body</location>
    </subcellularLocation>
</comment>
<evidence type="ECO:0000256" key="5">
    <source>
        <dbReference type="HAMAP-Rule" id="MF_00724"/>
    </source>
</evidence>
<keyword evidence="7" id="KW-0966">Cell projection</keyword>
<sequence length="120" mass="12900">MKLDAAPLLQQMQSMGQQAGLSPEQAIRADRSDSSAVTGLTHGNSASKDFGQLLSDAINHVNSLQSNTSDLRTRFDMGDKNVSLSDVMIAAQKSSIAFDATVEVRNKVVDAYKQIMAMPI</sequence>
<gene>
    <name evidence="5" type="primary">fliE</name>
    <name evidence="7" type="ORF">EV690_2244</name>
</gene>
<comment type="caution">
    <text evidence="7">The sequence shown here is derived from an EMBL/GenBank/DDBJ whole genome shotgun (WGS) entry which is preliminary data.</text>
</comment>
<dbReference type="RefSeq" id="WP_131913033.1">
    <property type="nucleotide sequence ID" value="NZ_OU594967.1"/>
</dbReference>
<dbReference type="GO" id="GO:0071973">
    <property type="term" value="P:bacterial-type flagellum-dependent cell motility"/>
    <property type="evidence" value="ECO:0007669"/>
    <property type="project" value="InterPro"/>
</dbReference>
<accession>A0A4R1JM54</accession>
<dbReference type="GO" id="GO:0005198">
    <property type="term" value="F:structural molecule activity"/>
    <property type="evidence" value="ECO:0007669"/>
    <property type="project" value="UniProtKB-UniRule"/>
</dbReference>
<reference evidence="7 8" key="1">
    <citation type="submission" date="2019-03" db="EMBL/GenBank/DDBJ databases">
        <title>Genomic Encyclopedia of Type Strains, Phase IV (KMG-IV): sequencing the most valuable type-strain genomes for metagenomic binning, comparative biology and taxonomic classification.</title>
        <authorList>
            <person name="Goeker M."/>
        </authorList>
    </citation>
    <scope>NUCLEOTIDE SEQUENCE [LARGE SCALE GENOMIC DNA]</scope>
    <source>
        <strain evidence="7 8">DSM 18577</strain>
    </source>
</reference>
<evidence type="ECO:0000313" key="8">
    <source>
        <dbReference type="Proteomes" id="UP000295565"/>
    </source>
</evidence>
<dbReference type="GO" id="GO:0009425">
    <property type="term" value="C:bacterial-type flagellum basal body"/>
    <property type="evidence" value="ECO:0007669"/>
    <property type="project" value="UniProtKB-SubCell"/>
</dbReference>
<dbReference type="InterPro" id="IPR001624">
    <property type="entry name" value="FliE"/>
</dbReference>
<comment type="similarity">
    <text evidence="2 5">Belongs to the FliE family.</text>
</comment>
<keyword evidence="7" id="KW-0969">Cilium</keyword>
<evidence type="ECO:0000256" key="4">
    <source>
        <dbReference type="ARBA" id="ARBA00023143"/>
    </source>
</evidence>
<dbReference type="PANTHER" id="PTHR34653:SF1">
    <property type="entry name" value="FLAGELLAR HOOK-BASAL BODY COMPLEX PROTEIN FLIE"/>
    <property type="match status" value="1"/>
</dbReference>
<evidence type="ECO:0000256" key="6">
    <source>
        <dbReference type="SAM" id="MobiDB-lite"/>
    </source>
</evidence>
<dbReference type="AlphaFoldDB" id="A0A4R1JM54"/>
<dbReference type="OrthoDB" id="8909229at2"/>
<keyword evidence="7" id="KW-0282">Flagellum</keyword>
<name>A0A4R1JM54_9GAMM</name>
<dbReference type="EMBL" id="SMGD01000013">
    <property type="protein sequence ID" value="TCK52136.1"/>
    <property type="molecule type" value="Genomic_DNA"/>
</dbReference>
<dbReference type="GO" id="GO:0003774">
    <property type="term" value="F:cytoskeletal motor activity"/>
    <property type="evidence" value="ECO:0007669"/>
    <property type="project" value="InterPro"/>
</dbReference>
<keyword evidence="4 5" id="KW-0975">Bacterial flagellum</keyword>
<evidence type="ECO:0000313" key="7">
    <source>
        <dbReference type="EMBL" id="TCK52136.1"/>
    </source>
</evidence>
<protein>
    <recommendedName>
        <fullName evidence="3 5">Flagellar hook-basal body complex protein FliE</fullName>
    </recommendedName>
</protein>
<dbReference type="PRINTS" id="PR01006">
    <property type="entry name" value="FLGHOOKFLIE"/>
</dbReference>
<feature type="region of interest" description="Disordered" evidence="6">
    <location>
        <begin position="14"/>
        <end position="43"/>
    </location>
</feature>
<evidence type="ECO:0000256" key="2">
    <source>
        <dbReference type="ARBA" id="ARBA00009272"/>
    </source>
</evidence>
<evidence type="ECO:0000256" key="1">
    <source>
        <dbReference type="ARBA" id="ARBA00004117"/>
    </source>
</evidence>
<dbReference type="Pfam" id="PF02049">
    <property type="entry name" value="FliE"/>
    <property type="match status" value="1"/>
</dbReference>
<proteinExistence type="inferred from homology"/>
<feature type="compositionally biased region" description="Polar residues" evidence="6">
    <location>
        <begin position="34"/>
        <end position="43"/>
    </location>
</feature>
<dbReference type="NCBIfam" id="TIGR00205">
    <property type="entry name" value="fliE"/>
    <property type="match status" value="1"/>
</dbReference>
<organism evidence="7 8">
    <name type="scientific">Celerinatantimonas diazotrophica</name>
    <dbReference type="NCBI Taxonomy" id="412034"/>
    <lineage>
        <taxon>Bacteria</taxon>
        <taxon>Pseudomonadati</taxon>
        <taxon>Pseudomonadota</taxon>
        <taxon>Gammaproteobacteria</taxon>
        <taxon>Celerinatantimonadaceae</taxon>
        <taxon>Celerinatantimonas</taxon>
    </lineage>
</organism>
<dbReference type="Proteomes" id="UP000295565">
    <property type="component" value="Unassembled WGS sequence"/>
</dbReference>
<evidence type="ECO:0000256" key="3">
    <source>
        <dbReference type="ARBA" id="ARBA00018024"/>
    </source>
</evidence>